<dbReference type="SUPFAM" id="SSF52058">
    <property type="entry name" value="L domain-like"/>
    <property type="match status" value="1"/>
</dbReference>
<protein>
    <submittedName>
        <fullName evidence="2">Predicted protein</fullName>
    </submittedName>
</protein>
<dbReference type="STRING" id="81972.D7LES5"/>
<gene>
    <name evidence="2" type="ORF">ARALYDRAFT_901459</name>
</gene>
<dbReference type="HOGENOM" id="CLU_1055009_0_0_1"/>
<dbReference type="InterPro" id="IPR053213">
    <property type="entry name" value="RLP29"/>
</dbReference>
<dbReference type="Gramene" id="scaffold_400960.1">
    <property type="protein sequence ID" value="scaffold_400960.1"/>
    <property type="gene ID" value="scaffold_400960.1"/>
</dbReference>
<dbReference type="PANTHER" id="PTHR48009">
    <property type="entry name" value="LEUCINE-RICH REPEAT (LRR) FAMILY PROTEIN"/>
    <property type="match status" value="1"/>
</dbReference>
<accession>D7LES5</accession>
<dbReference type="Proteomes" id="UP000008694">
    <property type="component" value="Unassembled WGS sequence"/>
</dbReference>
<feature type="transmembrane region" description="Helical" evidence="1">
    <location>
        <begin position="173"/>
        <end position="192"/>
    </location>
</feature>
<dbReference type="Gene3D" id="3.80.10.10">
    <property type="entry name" value="Ribonuclease Inhibitor"/>
    <property type="match status" value="1"/>
</dbReference>
<reference evidence="3" key="1">
    <citation type="journal article" date="2011" name="Nat. Genet.">
        <title>The Arabidopsis lyrata genome sequence and the basis of rapid genome size change.</title>
        <authorList>
            <person name="Hu T.T."/>
            <person name="Pattyn P."/>
            <person name="Bakker E.G."/>
            <person name="Cao J."/>
            <person name="Cheng J.-F."/>
            <person name="Clark R.M."/>
            <person name="Fahlgren N."/>
            <person name="Fawcett J.A."/>
            <person name="Grimwood J."/>
            <person name="Gundlach H."/>
            <person name="Haberer G."/>
            <person name="Hollister J.D."/>
            <person name="Ossowski S."/>
            <person name="Ottilar R.P."/>
            <person name="Salamov A.A."/>
            <person name="Schneeberger K."/>
            <person name="Spannagl M."/>
            <person name="Wang X."/>
            <person name="Yang L."/>
            <person name="Nasrallah M.E."/>
            <person name="Bergelson J."/>
            <person name="Carrington J.C."/>
            <person name="Gaut B.S."/>
            <person name="Schmutz J."/>
            <person name="Mayer K.F.X."/>
            <person name="Van de Peer Y."/>
            <person name="Grigoriev I.V."/>
            <person name="Nordborg M."/>
            <person name="Weigel D."/>
            <person name="Guo Y.-L."/>
        </authorList>
    </citation>
    <scope>NUCLEOTIDE SEQUENCE [LARGE SCALE GENOMIC DNA]</scope>
    <source>
        <strain evidence="3">cv. MN47</strain>
    </source>
</reference>
<evidence type="ECO:0000313" key="2">
    <source>
        <dbReference type="EMBL" id="EFH55262.1"/>
    </source>
</evidence>
<dbReference type="PANTHER" id="PTHR48009:SF4">
    <property type="entry name" value="LEUCINE-RICH REPEAT (LRR) FAMILY PROTEIN"/>
    <property type="match status" value="1"/>
</dbReference>
<sequence length="264" mass="29958">MKGCCREKDANNLVQMADATLEKCRASISQNRTEKTAFQHPIQDYLDTPLNWPVEFMRLEVHRIFCQKLQQWTQFGLNLQDWPDSIDGNGFQIMVKSFRHSFYNNAGALVGVYRDEEAKGPLEAYIIHICLPNLCKQEEHFGAEGRRSHEREEDDKEALQALMEEKSTMSLRYFAGNFTSLIWILSISLAAVNPGDVSMYTANQFTGSIPESIGIFSFLNDIDISSNNLSGTFAPSMENLSTLTTLRVQNNQLSRNLDVLKGLM</sequence>
<organism evidence="3">
    <name type="scientific">Arabidopsis lyrata subsp. lyrata</name>
    <name type="common">Lyre-leaved rock-cress</name>
    <dbReference type="NCBI Taxonomy" id="81972"/>
    <lineage>
        <taxon>Eukaryota</taxon>
        <taxon>Viridiplantae</taxon>
        <taxon>Streptophyta</taxon>
        <taxon>Embryophyta</taxon>
        <taxon>Tracheophyta</taxon>
        <taxon>Spermatophyta</taxon>
        <taxon>Magnoliopsida</taxon>
        <taxon>eudicotyledons</taxon>
        <taxon>Gunneridae</taxon>
        <taxon>Pentapetalae</taxon>
        <taxon>rosids</taxon>
        <taxon>malvids</taxon>
        <taxon>Brassicales</taxon>
        <taxon>Brassicaceae</taxon>
        <taxon>Camelineae</taxon>
        <taxon>Arabidopsis</taxon>
    </lineage>
</organism>
<keyword evidence="1" id="KW-0812">Transmembrane</keyword>
<proteinExistence type="predicted"/>
<dbReference type="EMBL" id="GL348716">
    <property type="protein sequence ID" value="EFH55262.1"/>
    <property type="molecule type" value="Genomic_DNA"/>
</dbReference>
<dbReference type="InterPro" id="IPR032675">
    <property type="entry name" value="LRR_dom_sf"/>
</dbReference>
<keyword evidence="1" id="KW-1133">Transmembrane helix</keyword>
<evidence type="ECO:0000313" key="3">
    <source>
        <dbReference type="Proteomes" id="UP000008694"/>
    </source>
</evidence>
<evidence type="ECO:0000256" key="1">
    <source>
        <dbReference type="SAM" id="Phobius"/>
    </source>
</evidence>
<keyword evidence="1" id="KW-0472">Membrane</keyword>
<keyword evidence="3" id="KW-1185">Reference proteome</keyword>
<name>D7LES5_ARALL</name>
<dbReference type="AlphaFoldDB" id="D7LES5"/>